<evidence type="ECO:0000313" key="9">
    <source>
        <dbReference type="Proteomes" id="UP000034841"/>
    </source>
</evidence>
<keyword evidence="4" id="KW-0807">Transducer</keyword>
<evidence type="ECO:0000256" key="3">
    <source>
        <dbReference type="ARBA" id="ARBA00022737"/>
    </source>
</evidence>
<feature type="repeat" description="WD" evidence="6">
    <location>
        <begin position="65"/>
        <end position="106"/>
    </location>
</feature>
<dbReference type="InterPro" id="IPR001632">
    <property type="entry name" value="WD40_G-protein_beta-like"/>
</dbReference>
<evidence type="ECO:0000256" key="7">
    <source>
        <dbReference type="SAM" id="MobiDB-lite"/>
    </source>
</evidence>
<dbReference type="OrthoDB" id="10255630at2759"/>
<dbReference type="EMBL" id="LBBL01000309">
    <property type="protein sequence ID" value="KKF92875.1"/>
    <property type="molecule type" value="Genomic_DNA"/>
</dbReference>
<dbReference type="PRINTS" id="PR00320">
    <property type="entry name" value="GPROTEINBRPT"/>
</dbReference>
<dbReference type="InterPro" id="IPR001680">
    <property type="entry name" value="WD40_rpt"/>
</dbReference>
<dbReference type="Pfam" id="PF25391">
    <property type="entry name" value="WD40_Gbeta"/>
    <property type="match status" value="1"/>
</dbReference>
<evidence type="ECO:0000256" key="4">
    <source>
        <dbReference type="ARBA" id="ARBA00023224"/>
    </source>
</evidence>
<gene>
    <name evidence="8" type="primary">GB-1</name>
    <name evidence="8" type="ORF">CFO_g4774</name>
</gene>
<dbReference type="AlphaFoldDB" id="A0A0F8B0E4"/>
<feature type="repeat" description="WD" evidence="6">
    <location>
        <begin position="195"/>
        <end position="237"/>
    </location>
</feature>
<organism evidence="8 9">
    <name type="scientific">Ceratocystis fimbriata f. sp. platani</name>
    <dbReference type="NCBI Taxonomy" id="88771"/>
    <lineage>
        <taxon>Eukaryota</taxon>
        <taxon>Fungi</taxon>
        <taxon>Dikarya</taxon>
        <taxon>Ascomycota</taxon>
        <taxon>Pezizomycotina</taxon>
        <taxon>Sordariomycetes</taxon>
        <taxon>Hypocreomycetidae</taxon>
        <taxon>Microascales</taxon>
        <taxon>Ceratocystidaceae</taxon>
        <taxon>Ceratocystis</taxon>
    </lineage>
</organism>
<dbReference type="CDD" id="cd00067">
    <property type="entry name" value="GAL4"/>
    <property type="match status" value="1"/>
</dbReference>
<dbReference type="CDD" id="cd00200">
    <property type="entry name" value="WD40"/>
    <property type="match status" value="1"/>
</dbReference>
<keyword evidence="5" id="KW-0539">Nucleus</keyword>
<keyword evidence="9" id="KW-1185">Reference proteome</keyword>
<dbReference type="InterPro" id="IPR036322">
    <property type="entry name" value="WD40_repeat_dom_sf"/>
</dbReference>
<comment type="similarity">
    <text evidence="1">Belongs to the WD repeat G protein beta family.</text>
</comment>
<evidence type="ECO:0000256" key="6">
    <source>
        <dbReference type="PROSITE-ProRule" id="PRU00221"/>
    </source>
</evidence>
<dbReference type="SMART" id="SM00320">
    <property type="entry name" value="WD40"/>
    <property type="match status" value="6"/>
</dbReference>
<dbReference type="GO" id="GO:0007165">
    <property type="term" value="P:signal transduction"/>
    <property type="evidence" value="ECO:0007669"/>
    <property type="project" value="UniProtKB-KW"/>
</dbReference>
<keyword evidence="2 6" id="KW-0853">WD repeat</keyword>
<dbReference type="PROSITE" id="PS50082">
    <property type="entry name" value="WD_REPEATS_2"/>
    <property type="match status" value="3"/>
</dbReference>
<keyword evidence="3" id="KW-0677">Repeat</keyword>
<name>A0A0F8B0E4_CERFI</name>
<dbReference type="PANTHER" id="PTHR19850">
    <property type="entry name" value="GUANINE NUCLEOTIDE-BINDING PROTEIN BETA G PROTEIN BETA"/>
    <property type="match status" value="1"/>
</dbReference>
<feature type="region of interest" description="Disordered" evidence="7">
    <location>
        <begin position="1"/>
        <end position="20"/>
    </location>
</feature>
<dbReference type="GO" id="GO:0000981">
    <property type="term" value="F:DNA-binding transcription factor activity, RNA polymerase II-specific"/>
    <property type="evidence" value="ECO:0007669"/>
    <property type="project" value="InterPro"/>
</dbReference>
<dbReference type="InterPro" id="IPR015943">
    <property type="entry name" value="WD40/YVTN_repeat-like_dom_sf"/>
</dbReference>
<dbReference type="InterPro" id="IPR016346">
    <property type="entry name" value="G-protein_beta_1-5"/>
</dbReference>
<dbReference type="Proteomes" id="UP000034841">
    <property type="component" value="Unassembled WGS sequence"/>
</dbReference>
<sequence>MNSHGDVSPEALQSRIQAARRDAEALKDRIKRKKDELADTTLRSISSQAHDPIPRGQLMKSKRSLKGHLAKIYAMHWSTDRRHLVSASQDGKLIIWDAYTTNKVHAIPLRSSWVMTCAYSPSGNFVACGGLDNICSIYNLNQQRDGPTRVARELSGHAGYLSCCRFVNDKTIITSSGDMTCMKWNIETGQKEVEFADHLGDVMSISLNPTNQNTFVSGACDAFAKMWDIRAGKAVQTFAGHESDINAIHFFPDGHSFVTGSDDATCRLFDIRADRELNLYGSESILCGITSVATSVSGRLLFAGYDDFECKVWDVTRGEKCDEEKPSCQRCLSFNVSCSYGTPQNAADAGQDIRNGNFVLDKTMKPNVPVLELRLDLPSYARADTDKNGASNAGAGAGAGAEMSPPLPVLSFLSIPLADGTEHPLPQSTPELLQSFSRNVRILSLHGPTATFKSTVFKLITTHGYRWILHFVFALALIHQDGVLPTPPARFKDISFHHHHARAILFLHLAIPFEVQSSLDRDALWAAIALMCHFTFSAHDIPGASDAWPVRRPESQDLAWVRQCQENAAMFDIVHTLGVDSMFGKTIRRLRALRRLPTSLVLSEGWGAELDGLPKELAALLDLNPGETTATGNPYHTLATVVALCLECEKAPENILMCFAFLRAMDARFQQLLYVKDLPALVLMAWWYARLVEFDSEEILRRARVEGQAICVYVESWGHVSSDIMTALEYPKKVLGVSKDVIDNMRQGAAKISLKSSLYQHPHGFKKTD</sequence>
<dbReference type="PRINTS" id="PR00319">
    <property type="entry name" value="GPROTEINB"/>
</dbReference>
<proteinExistence type="inferred from homology"/>
<evidence type="ECO:0000256" key="2">
    <source>
        <dbReference type="ARBA" id="ARBA00022574"/>
    </source>
</evidence>
<evidence type="ECO:0000313" key="8">
    <source>
        <dbReference type="EMBL" id="KKF92875.1"/>
    </source>
</evidence>
<dbReference type="InterPro" id="IPR001138">
    <property type="entry name" value="Zn2Cys6_DnaBD"/>
</dbReference>
<comment type="caution">
    <text evidence="8">The sequence shown here is derived from an EMBL/GenBank/DDBJ whole genome shotgun (WGS) entry which is preliminary data.</text>
</comment>
<dbReference type="SUPFAM" id="SSF50978">
    <property type="entry name" value="WD40 repeat-like"/>
    <property type="match status" value="1"/>
</dbReference>
<accession>A0A0F8B0E4</accession>
<reference evidence="8 9" key="1">
    <citation type="submission" date="2015-04" db="EMBL/GenBank/DDBJ databases">
        <title>Genome sequence of Ceratocystis platani, a major pathogen of plane trees.</title>
        <authorList>
            <person name="Belbahri L."/>
        </authorList>
    </citation>
    <scope>NUCLEOTIDE SEQUENCE [LARGE SCALE GENOMIC DNA]</scope>
    <source>
        <strain evidence="8 9">CFO</strain>
    </source>
</reference>
<feature type="repeat" description="WD" evidence="6">
    <location>
        <begin position="238"/>
        <end position="279"/>
    </location>
</feature>
<protein>
    <submittedName>
        <fullName evidence="8">Guanine nucleotide-binding protein subunit beta</fullName>
    </submittedName>
</protein>
<evidence type="ECO:0000256" key="1">
    <source>
        <dbReference type="ARBA" id="ARBA00009768"/>
    </source>
</evidence>
<dbReference type="InterPro" id="IPR020472">
    <property type="entry name" value="WD40_PAC1"/>
</dbReference>
<dbReference type="Gene3D" id="2.130.10.10">
    <property type="entry name" value="YVTN repeat-like/Quinoprotein amine dehydrogenase"/>
    <property type="match status" value="1"/>
</dbReference>
<dbReference type="GO" id="GO:0008270">
    <property type="term" value="F:zinc ion binding"/>
    <property type="evidence" value="ECO:0007669"/>
    <property type="project" value="InterPro"/>
</dbReference>
<evidence type="ECO:0000256" key="5">
    <source>
        <dbReference type="ARBA" id="ARBA00023242"/>
    </source>
</evidence>
<dbReference type="PROSITE" id="PS50294">
    <property type="entry name" value="WD_REPEATS_REGION"/>
    <property type="match status" value="3"/>
</dbReference>